<accession>A0ACB9XYE9</accession>
<reference evidence="1" key="1">
    <citation type="submission" date="2022-05" db="EMBL/GenBank/DDBJ databases">
        <title>Chromosome-level genome of Chaenocephalus aceratus.</title>
        <authorList>
            <person name="Park H."/>
        </authorList>
    </citation>
    <scope>NUCLEOTIDE SEQUENCE</scope>
    <source>
        <strain evidence="1">KU_202001</strain>
    </source>
</reference>
<organism evidence="1 2">
    <name type="scientific">Chaenocephalus aceratus</name>
    <name type="common">Blackfin icefish</name>
    <name type="synonym">Chaenichthys aceratus</name>
    <dbReference type="NCBI Taxonomy" id="36190"/>
    <lineage>
        <taxon>Eukaryota</taxon>
        <taxon>Metazoa</taxon>
        <taxon>Chordata</taxon>
        <taxon>Craniata</taxon>
        <taxon>Vertebrata</taxon>
        <taxon>Euteleostomi</taxon>
        <taxon>Actinopterygii</taxon>
        <taxon>Neopterygii</taxon>
        <taxon>Teleostei</taxon>
        <taxon>Neoteleostei</taxon>
        <taxon>Acanthomorphata</taxon>
        <taxon>Eupercaria</taxon>
        <taxon>Perciformes</taxon>
        <taxon>Notothenioidei</taxon>
        <taxon>Channichthyidae</taxon>
        <taxon>Chaenocephalus</taxon>
    </lineage>
</organism>
<dbReference type="EMBL" id="CM043786">
    <property type="protein sequence ID" value="KAI4831750.1"/>
    <property type="molecule type" value="Genomic_DNA"/>
</dbReference>
<comment type="caution">
    <text evidence="1">The sequence shown here is derived from an EMBL/GenBank/DDBJ whole genome shotgun (WGS) entry which is preliminary data.</text>
</comment>
<evidence type="ECO:0000313" key="2">
    <source>
        <dbReference type="Proteomes" id="UP001057452"/>
    </source>
</evidence>
<sequence>MLPVMVMMLFLQCGRLCDALHIAPMHHLQVEYGEWVTLPCNASAYLEEEEEEEEEEGLWWEAMGEDVAILQGEELIQADRFKGRFHLPSEELRREGHWSLVLSYALLSDTNMYECIWQGRKTISTVWLTVNLPHVERSMSVPVDDLSTLPCYIPMSRKQSPNKVLVWWTWNGLTIASLPESVTSLDDYRRRIFPDSRESFELDISPTRMTDSGEYQCLYKTSDTDDARPGTPESITLTVVGTNTTDIASLSDTPWDVATDETTGTTEDWVSTTHWPIVSTTEEVTVTDPIHVLLEDSTQPIEVTTVLQPMEAIEETQTSGPIEVDTAAPDNVPWVRYGLIAAVLLLTTVVLCILKAAQRI</sequence>
<proteinExistence type="predicted"/>
<protein>
    <submittedName>
        <fullName evidence="1">Uncharacterized protein</fullName>
    </submittedName>
</protein>
<keyword evidence="2" id="KW-1185">Reference proteome</keyword>
<name>A0ACB9XYE9_CHAAC</name>
<evidence type="ECO:0000313" key="1">
    <source>
        <dbReference type="EMBL" id="KAI4831750.1"/>
    </source>
</evidence>
<dbReference type="Proteomes" id="UP001057452">
    <property type="component" value="Chromosome 2"/>
</dbReference>
<gene>
    <name evidence="1" type="ORF">KUCAC02_001279</name>
</gene>